<dbReference type="InterPro" id="IPR018376">
    <property type="entry name" value="Enoyl-CoA_hyd/isom_CS"/>
</dbReference>
<gene>
    <name evidence="3" type="ORF">GCM10011585_28230</name>
</gene>
<dbReference type="AlphaFoldDB" id="A0A917HKV7"/>
<dbReference type="InterPro" id="IPR051683">
    <property type="entry name" value="Enoyl-CoA_Hydratase/Isomerase"/>
</dbReference>
<comment type="similarity">
    <text evidence="1 2">Belongs to the enoyl-CoA hydratase/isomerase family.</text>
</comment>
<dbReference type="PANTHER" id="PTHR42964">
    <property type="entry name" value="ENOYL-COA HYDRATASE"/>
    <property type="match status" value="1"/>
</dbReference>
<dbReference type="Proteomes" id="UP000647241">
    <property type="component" value="Unassembled WGS sequence"/>
</dbReference>
<dbReference type="GO" id="GO:0003824">
    <property type="term" value="F:catalytic activity"/>
    <property type="evidence" value="ECO:0007669"/>
    <property type="project" value="InterPro"/>
</dbReference>
<dbReference type="CDD" id="cd06558">
    <property type="entry name" value="crotonase-like"/>
    <property type="match status" value="1"/>
</dbReference>
<evidence type="ECO:0000313" key="3">
    <source>
        <dbReference type="EMBL" id="GGG82934.1"/>
    </source>
</evidence>
<evidence type="ECO:0000256" key="1">
    <source>
        <dbReference type="ARBA" id="ARBA00005254"/>
    </source>
</evidence>
<dbReference type="InterPro" id="IPR029045">
    <property type="entry name" value="ClpP/crotonase-like_dom_sf"/>
</dbReference>
<keyword evidence="4" id="KW-1185">Reference proteome</keyword>
<reference evidence="3" key="2">
    <citation type="submission" date="2020-09" db="EMBL/GenBank/DDBJ databases">
        <authorList>
            <person name="Sun Q."/>
            <person name="Zhou Y."/>
        </authorList>
    </citation>
    <scope>NUCLEOTIDE SEQUENCE</scope>
    <source>
        <strain evidence="3">CGMCC 1.12997</strain>
    </source>
</reference>
<reference evidence="3" key="1">
    <citation type="journal article" date="2014" name="Int. J. Syst. Evol. Microbiol.">
        <title>Complete genome sequence of Corynebacterium casei LMG S-19264T (=DSM 44701T), isolated from a smear-ripened cheese.</title>
        <authorList>
            <consortium name="US DOE Joint Genome Institute (JGI-PGF)"/>
            <person name="Walter F."/>
            <person name="Albersmeier A."/>
            <person name="Kalinowski J."/>
            <person name="Ruckert C."/>
        </authorList>
    </citation>
    <scope>NUCLEOTIDE SEQUENCE</scope>
    <source>
        <strain evidence="3">CGMCC 1.12997</strain>
    </source>
</reference>
<dbReference type="SUPFAM" id="SSF52096">
    <property type="entry name" value="ClpP/crotonase"/>
    <property type="match status" value="1"/>
</dbReference>
<protein>
    <submittedName>
        <fullName evidence="3">Enoyl-CoA hydratase</fullName>
    </submittedName>
</protein>
<dbReference type="EMBL" id="BMGT01000003">
    <property type="protein sequence ID" value="GGG82934.1"/>
    <property type="molecule type" value="Genomic_DNA"/>
</dbReference>
<organism evidence="3 4">
    <name type="scientific">Edaphobacter dinghuensis</name>
    <dbReference type="NCBI Taxonomy" id="1560005"/>
    <lineage>
        <taxon>Bacteria</taxon>
        <taxon>Pseudomonadati</taxon>
        <taxon>Acidobacteriota</taxon>
        <taxon>Terriglobia</taxon>
        <taxon>Terriglobales</taxon>
        <taxon>Acidobacteriaceae</taxon>
        <taxon>Edaphobacter</taxon>
    </lineage>
</organism>
<dbReference type="PROSITE" id="PS00166">
    <property type="entry name" value="ENOYL_COA_HYDRATASE"/>
    <property type="match status" value="1"/>
</dbReference>
<evidence type="ECO:0000256" key="2">
    <source>
        <dbReference type="RuleBase" id="RU003707"/>
    </source>
</evidence>
<dbReference type="Pfam" id="PF00378">
    <property type="entry name" value="ECH_1"/>
    <property type="match status" value="1"/>
</dbReference>
<dbReference type="Gene3D" id="3.90.226.10">
    <property type="entry name" value="2-enoyl-CoA Hydratase, Chain A, domain 1"/>
    <property type="match status" value="1"/>
</dbReference>
<dbReference type="InterPro" id="IPR001753">
    <property type="entry name" value="Enoyl-CoA_hydra/iso"/>
</dbReference>
<comment type="caution">
    <text evidence="3">The sequence shown here is derived from an EMBL/GenBank/DDBJ whole genome shotgun (WGS) entry which is preliminary data.</text>
</comment>
<dbReference type="RefSeq" id="WP_188554832.1">
    <property type="nucleotide sequence ID" value="NZ_BMGT01000003.1"/>
</dbReference>
<dbReference type="PANTHER" id="PTHR42964:SF1">
    <property type="entry name" value="POLYKETIDE BIOSYNTHESIS ENOYL-COA HYDRATASE PKSH-RELATED"/>
    <property type="match status" value="1"/>
</dbReference>
<dbReference type="GO" id="GO:0008300">
    <property type="term" value="P:isoprenoid catabolic process"/>
    <property type="evidence" value="ECO:0007669"/>
    <property type="project" value="TreeGrafter"/>
</dbReference>
<accession>A0A917HKV7</accession>
<name>A0A917HKV7_9BACT</name>
<proteinExistence type="inferred from homology"/>
<sequence>MSYKTILVAEESGIRTITLNRPERRNAMTPKMQEELLAALEEAATGSCRVVVFAGAGAAFCAGLDLSSLQEMNDKPVNEHTEDAERVARLFRMMYELPKPTIASVHGAAIAGGAGLATICDFTLAVHGAKFGYTEVKIGFVPALVAAFLTLQIGDKRARDLLLSGRLFSAEEAHRLGLVNEVVVHPEELHARTYELARCLKSNSPESMASTKRLLAAQNKAWLDTAIAHALAAHAQIRTTYDFREGIASFLEKRKPVWGK</sequence>
<evidence type="ECO:0000313" key="4">
    <source>
        <dbReference type="Proteomes" id="UP000647241"/>
    </source>
</evidence>